<protein>
    <submittedName>
        <fullName evidence="2">Uncharacterized protein</fullName>
    </submittedName>
</protein>
<keyword evidence="1" id="KW-0472">Membrane</keyword>
<dbReference type="InterPro" id="IPR039775">
    <property type="entry name" value="PHTF1/2"/>
</dbReference>
<evidence type="ECO:0000313" key="2">
    <source>
        <dbReference type="Ensembl" id="ENSHHUP00000024225.1"/>
    </source>
</evidence>
<reference evidence="2" key="3">
    <citation type="submission" date="2025-09" db="UniProtKB">
        <authorList>
            <consortium name="Ensembl"/>
        </authorList>
    </citation>
    <scope>IDENTIFICATION</scope>
</reference>
<dbReference type="GO" id="GO:0005783">
    <property type="term" value="C:endoplasmic reticulum"/>
    <property type="evidence" value="ECO:0007669"/>
    <property type="project" value="InterPro"/>
</dbReference>
<sequence length="100" mass="11215">MSDSTCRLNMINLYLKMEKKPNKKEDLTLVNNVLKLATKLLKELDAPFRLYGLTMNPLLYNITQVVILSAVSGVISDLLGFNLKVTHGRGRVCVCVRACM</sequence>
<dbReference type="GeneTree" id="ENSGT00390000011648"/>
<keyword evidence="1" id="KW-1133">Transmembrane helix</keyword>
<dbReference type="PANTHER" id="PTHR12680:SF2">
    <property type="entry name" value="PROTEIN PHTF2"/>
    <property type="match status" value="1"/>
</dbReference>
<name>A0A4W5LFB8_9TELE</name>
<dbReference type="Ensembl" id="ENSHHUT00000025134.1">
    <property type="protein sequence ID" value="ENSHHUP00000024225.1"/>
    <property type="gene ID" value="ENSHHUG00000015204.1"/>
</dbReference>
<proteinExistence type="predicted"/>
<accession>A0A4W5LFB8</accession>
<reference evidence="3" key="1">
    <citation type="submission" date="2018-06" db="EMBL/GenBank/DDBJ databases">
        <title>Genome assembly of Danube salmon.</title>
        <authorList>
            <person name="Macqueen D.J."/>
            <person name="Gundappa M.K."/>
        </authorList>
    </citation>
    <scope>NUCLEOTIDE SEQUENCE [LARGE SCALE GENOMIC DNA]</scope>
</reference>
<feature type="transmembrane region" description="Helical" evidence="1">
    <location>
        <begin position="58"/>
        <end position="81"/>
    </location>
</feature>
<dbReference type="Proteomes" id="UP000314982">
    <property type="component" value="Unassembled WGS sequence"/>
</dbReference>
<reference evidence="2" key="2">
    <citation type="submission" date="2025-08" db="UniProtKB">
        <authorList>
            <consortium name="Ensembl"/>
        </authorList>
    </citation>
    <scope>IDENTIFICATION</scope>
</reference>
<organism evidence="2 3">
    <name type="scientific">Hucho hucho</name>
    <name type="common">huchen</name>
    <dbReference type="NCBI Taxonomy" id="62062"/>
    <lineage>
        <taxon>Eukaryota</taxon>
        <taxon>Metazoa</taxon>
        <taxon>Chordata</taxon>
        <taxon>Craniata</taxon>
        <taxon>Vertebrata</taxon>
        <taxon>Euteleostomi</taxon>
        <taxon>Actinopterygii</taxon>
        <taxon>Neopterygii</taxon>
        <taxon>Teleostei</taxon>
        <taxon>Protacanthopterygii</taxon>
        <taxon>Salmoniformes</taxon>
        <taxon>Salmonidae</taxon>
        <taxon>Salmoninae</taxon>
        <taxon>Hucho</taxon>
    </lineage>
</organism>
<dbReference type="STRING" id="62062.ENSHHUP00000024225"/>
<keyword evidence="3" id="KW-1185">Reference proteome</keyword>
<evidence type="ECO:0000313" key="3">
    <source>
        <dbReference type="Proteomes" id="UP000314982"/>
    </source>
</evidence>
<keyword evidence="1" id="KW-0812">Transmembrane</keyword>
<evidence type="ECO:0000256" key="1">
    <source>
        <dbReference type="SAM" id="Phobius"/>
    </source>
</evidence>
<dbReference type="AlphaFoldDB" id="A0A4W5LFB8"/>
<dbReference type="PANTHER" id="PTHR12680">
    <property type="entry name" value="PUTATIVE HOMEODOMAIN TRANSCRIPTION FACTOR PHTF"/>
    <property type="match status" value="1"/>
</dbReference>